<evidence type="ECO:0000259" key="3">
    <source>
        <dbReference type="Pfam" id="PF00535"/>
    </source>
</evidence>
<reference evidence="4 5" key="1">
    <citation type="submission" date="2017-12" db="EMBL/GenBank/DDBJ databases">
        <title>Hemimetabolous genomes reveal molecular basis of termite eusociality.</title>
        <authorList>
            <person name="Harrison M.C."/>
            <person name="Jongepier E."/>
            <person name="Robertson H.M."/>
            <person name="Arning N."/>
            <person name="Bitard-Feildel T."/>
            <person name="Chao H."/>
            <person name="Childers C.P."/>
            <person name="Dinh H."/>
            <person name="Doddapaneni H."/>
            <person name="Dugan S."/>
            <person name="Gowin J."/>
            <person name="Greiner C."/>
            <person name="Han Y."/>
            <person name="Hu H."/>
            <person name="Hughes D.S.T."/>
            <person name="Huylmans A.-K."/>
            <person name="Kemena C."/>
            <person name="Kremer L.P.M."/>
            <person name="Lee S.L."/>
            <person name="Lopez-Ezquerra A."/>
            <person name="Mallet L."/>
            <person name="Monroy-Kuhn J.M."/>
            <person name="Moser A."/>
            <person name="Murali S.C."/>
            <person name="Muzny D.M."/>
            <person name="Otani S."/>
            <person name="Piulachs M.-D."/>
            <person name="Poelchau M."/>
            <person name="Qu J."/>
            <person name="Schaub F."/>
            <person name="Wada-Katsumata A."/>
            <person name="Worley K.C."/>
            <person name="Xie Q."/>
            <person name="Ylla G."/>
            <person name="Poulsen M."/>
            <person name="Gibbs R.A."/>
            <person name="Schal C."/>
            <person name="Richards S."/>
            <person name="Belles X."/>
            <person name="Korb J."/>
            <person name="Bornberg-Bauer E."/>
        </authorList>
    </citation>
    <scope>NUCLEOTIDE SEQUENCE [LARGE SCALE GENOMIC DNA]</scope>
    <source>
        <tissue evidence="4">Whole body</tissue>
    </source>
</reference>
<feature type="domain" description="Glycosyltransferase 2-like" evidence="3">
    <location>
        <begin position="161"/>
        <end position="258"/>
    </location>
</feature>
<dbReference type="Gene3D" id="3.90.550.10">
    <property type="entry name" value="Spore Coat Polysaccharide Biosynthesis Protein SpsA, Chain A"/>
    <property type="match status" value="1"/>
</dbReference>
<gene>
    <name evidence="4" type="ORF">B7P43_G11324</name>
</gene>
<dbReference type="PANTHER" id="PTHR11675:SF118">
    <property type="entry name" value="POLYPEPTIDE N-ACETYLGALACTOSAMINYLTRANSFERASE 3"/>
    <property type="match status" value="1"/>
</dbReference>
<organism evidence="4 5">
    <name type="scientific">Cryptotermes secundus</name>
    <dbReference type="NCBI Taxonomy" id="105785"/>
    <lineage>
        <taxon>Eukaryota</taxon>
        <taxon>Metazoa</taxon>
        <taxon>Ecdysozoa</taxon>
        <taxon>Arthropoda</taxon>
        <taxon>Hexapoda</taxon>
        <taxon>Insecta</taxon>
        <taxon>Pterygota</taxon>
        <taxon>Neoptera</taxon>
        <taxon>Polyneoptera</taxon>
        <taxon>Dictyoptera</taxon>
        <taxon>Blattodea</taxon>
        <taxon>Blattoidea</taxon>
        <taxon>Termitoidae</taxon>
        <taxon>Kalotermitidae</taxon>
        <taxon>Cryptotermitinae</taxon>
        <taxon>Cryptotermes</taxon>
    </lineage>
</organism>
<evidence type="ECO:0000313" key="5">
    <source>
        <dbReference type="Proteomes" id="UP000235965"/>
    </source>
</evidence>
<keyword evidence="2" id="KW-0732">Signal</keyword>
<dbReference type="PANTHER" id="PTHR11675">
    <property type="entry name" value="N-ACETYLGALACTOSAMINYLTRANSFERASE"/>
    <property type="match status" value="1"/>
</dbReference>
<feature type="signal peptide" evidence="2">
    <location>
        <begin position="1"/>
        <end position="26"/>
    </location>
</feature>
<dbReference type="GO" id="GO:0005794">
    <property type="term" value="C:Golgi apparatus"/>
    <property type="evidence" value="ECO:0007669"/>
    <property type="project" value="TreeGrafter"/>
</dbReference>
<comment type="caution">
    <text evidence="4">The sequence shown here is derived from an EMBL/GenBank/DDBJ whole genome shotgun (WGS) entry which is preliminary data.</text>
</comment>
<evidence type="ECO:0000313" key="4">
    <source>
        <dbReference type="EMBL" id="PNF38305.1"/>
    </source>
</evidence>
<proteinExistence type="predicted"/>
<evidence type="ECO:0000256" key="1">
    <source>
        <dbReference type="ARBA" id="ARBA00023157"/>
    </source>
</evidence>
<dbReference type="EMBL" id="NEVH01005890">
    <property type="protein sequence ID" value="PNF38305.1"/>
    <property type="molecule type" value="Genomic_DNA"/>
</dbReference>
<sequence>MLAPCRRVLRLWPVLLSISALSVVLLWRSHDDEEAAPDETDRDNWVAVRLGQDQKEYIDRRGVHVVVGHYMGDANNMQNPPNLTDELLNANMFDPRPNEGRNGQPVMIPSHELLKMQQLFHINRFNLMASDRIPLNRTLPDVRKKRCQKKLKNLSHLPATTVIIVFHNEAWSTLLRTVHSVINRSPHNLLQEILLVDDASTRAFLREPLDEHVAKLPVSTRVLRTNERVGLVRARLMGAKEAQGQILTFLDAHCECTIGMYQT</sequence>
<dbReference type="AlphaFoldDB" id="A0A2J7RBW4"/>
<dbReference type="GO" id="GO:0006493">
    <property type="term" value="P:protein O-linked glycosylation"/>
    <property type="evidence" value="ECO:0007669"/>
    <property type="project" value="TreeGrafter"/>
</dbReference>
<accession>A0A2J7RBW4</accession>
<dbReference type="InterPro" id="IPR001173">
    <property type="entry name" value="Glyco_trans_2-like"/>
</dbReference>
<dbReference type="Pfam" id="PF00535">
    <property type="entry name" value="Glycos_transf_2"/>
    <property type="match status" value="1"/>
</dbReference>
<dbReference type="Proteomes" id="UP000235965">
    <property type="component" value="Unassembled WGS sequence"/>
</dbReference>
<dbReference type="InterPro" id="IPR029044">
    <property type="entry name" value="Nucleotide-diphossugar_trans"/>
</dbReference>
<name>A0A2J7RBW4_9NEOP</name>
<feature type="chain" id="PRO_5014395336" description="Glycosyltransferase 2-like domain-containing protein" evidence="2">
    <location>
        <begin position="27"/>
        <end position="263"/>
    </location>
</feature>
<dbReference type="OrthoDB" id="330637at2759"/>
<keyword evidence="5" id="KW-1185">Reference proteome</keyword>
<dbReference type="GO" id="GO:0004653">
    <property type="term" value="F:polypeptide N-acetylgalactosaminyltransferase activity"/>
    <property type="evidence" value="ECO:0007669"/>
    <property type="project" value="TreeGrafter"/>
</dbReference>
<protein>
    <recommendedName>
        <fullName evidence="3">Glycosyltransferase 2-like domain-containing protein</fullName>
    </recommendedName>
</protein>
<evidence type="ECO:0000256" key="2">
    <source>
        <dbReference type="SAM" id="SignalP"/>
    </source>
</evidence>
<dbReference type="SUPFAM" id="SSF53448">
    <property type="entry name" value="Nucleotide-diphospho-sugar transferases"/>
    <property type="match status" value="1"/>
</dbReference>
<keyword evidence="1" id="KW-1015">Disulfide bond</keyword>